<dbReference type="InterPro" id="IPR036390">
    <property type="entry name" value="WH_DNA-bd_sf"/>
</dbReference>
<dbReference type="PROSITE" id="PS01117">
    <property type="entry name" value="HTH_MARR_1"/>
    <property type="match status" value="1"/>
</dbReference>
<evidence type="ECO:0000256" key="3">
    <source>
        <dbReference type="ARBA" id="ARBA00023163"/>
    </source>
</evidence>
<evidence type="ECO:0000256" key="2">
    <source>
        <dbReference type="ARBA" id="ARBA00023125"/>
    </source>
</evidence>
<feature type="domain" description="HTH marR-type" evidence="4">
    <location>
        <begin position="13"/>
        <end position="145"/>
    </location>
</feature>
<proteinExistence type="predicted"/>
<dbReference type="SUPFAM" id="SSF46785">
    <property type="entry name" value="Winged helix' DNA-binding domain"/>
    <property type="match status" value="1"/>
</dbReference>
<dbReference type="Proteomes" id="UP000317422">
    <property type="component" value="Unassembled WGS sequence"/>
</dbReference>
<dbReference type="InterPro" id="IPR036388">
    <property type="entry name" value="WH-like_DNA-bd_sf"/>
</dbReference>
<dbReference type="GO" id="GO:0003700">
    <property type="term" value="F:DNA-binding transcription factor activity"/>
    <property type="evidence" value="ECO:0007669"/>
    <property type="project" value="InterPro"/>
</dbReference>
<evidence type="ECO:0000259" key="4">
    <source>
        <dbReference type="PROSITE" id="PS50995"/>
    </source>
</evidence>
<dbReference type="SMART" id="SM00347">
    <property type="entry name" value="HTH_MARR"/>
    <property type="match status" value="1"/>
</dbReference>
<dbReference type="InterPro" id="IPR000835">
    <property type="entry name" value="HTH_MarR-typ"/>
</dbReference>
<keyword evidence="2 5" id="KW-0238">DNA-binding</keyword>
<dbReference type="InterPro" id="IPR023187">
    <property type="entry name" value="Tscrpt_reg_MarR-type_CS"/>
</dbReference>
<reference evidence="5 6" key="1">
    <citation type="submission" date="2019-06" db="EMBL/GenBank/DDBJ databases">
        <title>Sequencing the genomes of 1000 actinobacteria strains.</title>
        <authorList>
            <person name="Klenk H.-P."/>
        </authorList>
    </citation>
    <scope>NUCLEOTIDE SEQUENCE [LARGE SCALE GENOMIC DNA]</scope>
    <source>
        <strain evidence="5 6">DSM 45015</strain>
    </source>
</reference>
<dbReference type="InterPro" id="IPR052526">
    <property type="entry name" value="HTH-type_Bedaq_tolerance"/>
</dbReference>
<evidence type="ECO:0000313" key="5">
    <source>
        <dbReference type="EMBL" id="TQN27664.1"/>
    </source>
</evidence>
<dbReference type="EMBL" id="VFQC01000003">
    <property type="protein sequence ID" value="TQN27664.1"/>
    <property type="molecule type" value="Genomic_DNA"/>
</dbReference>
<evidence type="ECO:0000256" key="1">
    <source>
        <dbReference type="ARBA" id="ARBA00023015"/>
    </source>
</evidence>
<dbReference type="Pfam" id="PF01047">
    <property type="entry name" value="MarR"/>
    <property type="match status" value="1"/>
</dbReference>
<dbReference type="GO" id="GO:0003677">
    <property type="term" value="F:DNA binding"/>
    <property type="evidence" value="ECO:0007669"/>
    <property type="project" value="UniProtKB-KW"/>
</dbReference>
<accession>A0A543N757</accession>
<keyword evidence="3" id="KW-0804">Transcription</keyword>
<organism evidence="5 6">
    <name type="scientific">Haloactinospora alba</name>
    <dbReference type="NCBI Taxonomy" id="405555"/>
    <lineage>
        <taxon>Bacteria</taxon>
        <taxon>Bacillati</taxon>
        <taxon>Actinomycetota</taxon>
        <taxon>Actinomycetes</taxon>
        <taxon>Streptosporangiales</taxon>
        <taxon>Nocardiopsidaceae</taxon>
        <taxon>Haloactinospora</taxon>
    </lineage>
</organism>
<dbReference type="PANTHER" id="PTHR39515">
    <property type="entry name" value="CONSERVED PROTEIN"/>
    <property type="match status" value="1"/>
</dbReference>
<dbReference type="Gene3D" id="1.10.10.10">
    <property type="entry name" value="Winged helix-like DNA-binding domain superfamily/Winged helix DNA-binding domain"/>
    <property type="match status" value="1"/>
</dbReference>
<dbReference type="OrthoDB" id="9804055at2"/>
<comment type="caution">
    <text evidence="5">The sequence shown here is derived from an EMBL/GenBank/DDBJ whole genome shotgun (WGS) entry which is preliminary data.</text>
</comment>
<protein>
    <submittedName>
        <fullName evidence="5">DNA-binding MarR family transcriptional regulator</fullName>
    </submittedName>
</protein>
<sequence>MKKPHLSRQTRTDAGLAAVLRVSVSRLTRRLRAQRPDASLSLGQGAVLFALAQQGQMTPGALADHEKVQPPSMTRIITGLEERGLVRKTPHPQDRRQLLVDLTEEGHSLVRLDQRRREAWLTKRLAELTPQEKETLRSATEILDRISQS</sequence>
<keyword evidence="6" id="KW-1185">Reference proteome</keyword>
<dbReference type="PANTHER" id="PTHR39515:SF2">
    <property type="entry name" value="HTH-TYPE TRANSCRIPTIONAL REGULATOR RV0880"/>
    <property type="match status" value="1"/>
</dbReference>
<keyword evidence="1" id="KW-0805">Transcription regulation</keyword>
<dbReference type="AlphaFoldDB" id="A0A543N757"/>
<evidence type="ECO:0000313" key="6">
    <source>
        <dbReference type="Proteomes" id="UP000317422"/>
    </source>
</evidence>
<dbReference type="RefSeq" id="WP_141926089.1">
    <property type="nucleotide sequence ID" value="NZ_VFQC01000003.1"/>
</dbReference>
<dbReference type="PROSITE" id="PS50995">
    <property type="entry name" value="HTH_MARR_2"/>
    <property type="match status" value="1"/>
</dbReference>
<gene>
    <name evidence="5" type="ORF">FHX37_4389</name>
</gene>
<name>A0A543N757_9ACTN</name>